<dbReference type="GO" id="GO:0016757">
    <property type="term" value="F:glycosyltransferase activity"/>
    <property type="evidence" value="ECO:0007669"/>
    <property type="project" value="UniProtKB-KW"/>
</dbReference>
<evidence type="ECO:0000256" key="2">
    <source>
        <dbReference type="ARBA" id="ARBA00005992"/>
    </source>
</evidence>
<dbReference type="Pfam" id="PF03734">
    <property type="entry name" value="YkuD"/>
    <property type="match status" value="1"/>
</dbReference>
<dbReference type="GO" id="GO:0071555">
    <property type="term" value="P:cell wall organization"/>
    <property type="evidence" value="ECO:0007669"/>
    <property type="project" value="UniProtKB-KW"/>
</dbReference>
<gene>
    <name evidence="10" type="ORF">DN052_10450</name>
</gene>
<evidence type="ECO:0000256" key="7">
    <source>
        <dbReference type="ARBA" id="ARBA00022984"/>
    </source>
</evidence>
<dbReference type="InterPro" id="IPR005490">
    <property type="entry name" value="LD_TPept_cat_dom"/>
</dbReference>
<dbReference type="EMBL" id="QKQP01000005">
    <property type="protein sequence ID" value="PZD80833.1"/>
    <property type="molecule type" value="Genomic_DNA"/>
</dbReference>
<dbReference type="UniPathway" id="UPA00219"/>
<dbReference type="GO" id="GO:0018104">
    <property type="term" value="P:peptidoglycan-protein cross-linking"/>
    <property type="evidence" value="ECO:0007669"/>
    <property type="project" value="TreeGrafter"/>
</dbReference>
<dbReference type="PANTHER" id="PTHR30582">
    <property type="entry name" value="L,D-TRANSPEPTIDASE"/>
    <property type="match status" value="1"/>
</dbReference>
<sequence length="184" mass="20246">MSNPLPSSNAERPARWLWVDVSAQRLHEMHGAESRAEYVVSTARKGLGEEIDSGCTPRGWHVVRARIGAGLPATAILRGRRWTGTCYSAEWAAGQPHRDWILGRILWLSGSEMGFNRGGLQDTFRRYIYIHGTADVDHLGQPVSAGCVRMAPDAVCALFAECAVNTPVFVGLQPPLHFPPLRMS</sequence>
<keyword evidence="4" id="KW-0808">Transferase</keyword>
<dbReference type="PANTHER" id="PTHR30582:SF24">
    <property type="entry name" value="L,D-TRANSPEPTIDASE ERFK_SRFK-RELATED"/>
    <property type="match status" value="1"/>
</dbReference>
<evidence type="ECO:0000256" key="6">
    <source>
        <dbReference type="ARBA" id="ARBA00022960"/>
    </source>
</evidence>
<dbReference type="GO" id="GO:0005576">
    <property type="term" value="C:extracellular region"/>
    <property type="evidence" value="ECO:0007669"/>
    <property type="project" value="TreeGrafter"/>
</dbReference>
<evidence type="ECO:0000256" key="5">
    <source>
        <dbReference type="ARBA" id="ARBA00022801"/>
    </source>
</evidence>
<name>A0A2W1K2Q2_ACIFR</name>
<keyword evidence="7" id="KW-0573">Peptidoglycan synthesis</keyword>
<proteinExistence type="inferred from homology"/>
<dbReference type="GO" id="GO:0008360">
    <property type="term" value="P:regulation of cell shape"/>
    <property type="evidence" value="ECO:0007669"/>
    <property type="project" value="UniProtKB-KW"/>
</dbReference>
<keyword evidence="3" id="KW-0328">Glycosyltransferase</keyword>
<feature type="domain" description="L,D-TPase catalytic" evidence="9">
    <location>
        <begin position="15"/>
        <end position="170"/>
    </location>
</feature>
<keyword evidence="5" id="KW-0378">Hydrolase</keyword>
<evidence type="ECO:0000256" key="8">
    <source>
        <dbReference type="ARBA" id="ARBA00023316"/>
    </source>
</evidence>
<dbReference type="Gene3D" id="2.40.440.10">
    <property type="entry name" value="L,D-transpeptidase catalytic domain-like"/>
    <property type="match status" value="1"/>
</dbReference>
<keyword evidence="8" id="KW-0961">Cell wall biogenesis/degradation</keyword>
<accession>A0A2W1K2Q2</accession>
<evidence type="ECO:0000256" key="1">
    <source>
        <dbReference type="ARBA" id="ARBA00004752"/>
    </source>
</evidence>
<dbReference type="InterPro" id="IPR050979">
    <property type="entry name" value="LD-transpeptidase"/>
</dbReference>
<dbReference type="SUPFAM" id="SSF141523">
    <property type="entry name" value="L,D-transpeptidase catalytic domain-like"/>
    <property type="match status" value="1"/>
</dbReference>
<dbReference type="CDD" id="cd16913">
    <property type="entry name" value="YkuD_like"/>
    <property type="match status" value="1"/>
</dbReference>
<dbReference type="OMA" id="PGRDWIL"/>
<dbReference type="OrthoDB" id="9787225at2"/>
<evidence type="ECO:0000256" key="3">
    <source>
        <dbReference type="ARBA" id="ARBA00022676"/>
    </source>
</evidence>
<dbReference type="RefSeq" id="WP_012537414.1">
    <property type="nucleotide sequence ID" value="NZ_JANJGT010000115.1"/>
</dbReference>
<comment type="similarity">
    <text evidence="2">Belongs to the YkuD family.</text>
</comment>
<dbReference type="AlphaFoldDB" id="A0A2W1K2Q2"/>
<dbReference type="GO" id="GO:0071972">
    <property type="term" value="F:peptidoglycan L,D-transpeptidase activity"/>
    <property type="evidence" value="ECO:0007669"/>
    <property type="project" value="TreeGrafter"/>
</dbReference>
<dbReference type="Proteomes" id="UP000248886">
    <property type="component" value="Unassembled WGS sequence"/>
</dbReference>
<reference evidence="10 11" key="1">
    <citation type="submission" date="2018-06" db="EMBL/GenBank/DDBJ databases">
        <title>Draft sequence of Acidithiobacillus ferrooxidans CCM 4253.</title>
        <authorList>
            <person name="Moya-Beltran A."/>
            <person name="Castro M."/>
            <person name="Covarrubias P.C."/>
            <person name="Issotta F."/>
            <person name="Janiczek O."/>
            <person name="Mandl M."/>
            <person name="Kucera J."/>
            <person name="Quatrini R."/>
        </authorList>
    </citation>
    <scope>NUCLEOTIDE SEQUENCE [LARGE SCALE GENOMIC DNA]</scope>
    <source>
        <strain evidence="10 11">CCM 4253</strain>
    </source>
</reference>
<dbReference type="InterPro" id="IPR038063">
    <property type="entry name" value="Transpep_catalytic_dom"/>
</dbReference>
<evidence type="ECO:0000313" key="11">
    <source>
        <dbReference type="Proteomes" id="UP000248886"/>
    </source>
</evidence>
<organism evidence="10 11">
    <name type="scientific">Acidithiobacillus ferrooxidans</name>
    <name type="common">Thiobacillus ferrooxidans</name>
    <dbReference type="NCBI Taxonomy" id="920"/>
    <lineage>
        <taxon>Bacteria</taxon>
        <taxon>Pseudomonadati</taxon>
        <taxon>Pseudomonadota</taxon>
        <taxon>Acidithiobacillia</taxon>
        <taxon>Acidithiobacillales</taxon>
        <taxon>Acidithiobacillaceae</taxon>
        <taxon>Acidithiobacillus</taxon>
    </lineage>
</organism>
<evidence type="ECO:0000259" key="9">
    <source>
        <dbReference type="Pfam" id="PF03734"/>
    </source>
</evidence>
<comment type="pathway">
    <text evidence="1">Cell wall biogenesis; peptidoglycan biosynthesis.</text>
</comment>
<keyword evidence="6" id="KW-0133">Cell shape</keyword>
<evidence type="ECO:0000256" key="4">
    <source>
        <dbReference type="ARBA" id="ARBA00022679"/>
    </source>
</evidence>
<comment type="caution">
    <text evidence="10">The sequence shown here is derived from an EMBL/GenBank/DDBJ whole genome shotgun (WGS) entry which is preliminary data.</text>
</comment>
<protein>
    <submittedName>
        <fullName evidence="10">L,D-transpeptidase</fullName>
    </submittedName>
</protein>
<evidence type="ECO:0000313" key="10">
    <source>
        <dbReference type="EMBL" id="PZD80833.1"/>
    </source>
</evidence>